<dbReference type="SUPFAM" id="SSF51735">
    <property type="entry name" value="NAD(P)-binding Rossmann-fold domains"/>
    <property type="match status" value="1"/>
</dbReference>
<evidence type="ECO:0000259" key="3">
    <source>
        <dbReference type="Pfam" id="PF01370"/>
    </source>
</evidence>
<dbReference type="Pfam" id="PF01370">
    <property type="entry name" value="Epimerase"/>
    <property type="match status" value="1"/>
</dbReference>
<dbReference type="InterPro" id="IPR036291">
    <property type="entry name" value="NAD(P)-bd_dom_sf"/>
</dbReference>
<dbReference type="InParanoid" id="A0A194X9C5"/>
<protein>
    <submittedName>
        <fullName evidence="4">NAD(P)-binding protein</fullName>
    </submittedName>
</protein>
<dbReference type="RefSeq" id="XP_018071126.1">
    <property type="nucleotide sequence ID" value="XM_018210759.1"/>
</dbReference>
<dbReference type="InterPro" id="IPR050425">
    <property type="entry name" value="NAD(P)_dehydrat-like"/>
</dbReference>
<dbReference type="PANTHER" id="PTHR10366">
    <property type="entry name" value="NAD DEPENDENT EPIMERASE/DEHYDRATASE"/>
    <property type="match status" value="1"/>
</dbReference>
<dbReference type="STRING" id="149040.A0A194X9C5"/>
<proteinExistence type="inferred from homology"/>
<dbReference type="Proteomes" id="UP000070700">
    <property type="component" value="Unassembled WGS sequence"/>
</dbReference>
<evidence type="ECO:0000313" key="5">
    <source>
        <dbReference type="Proteomes" id="UP000070700"/>
    </source>
</evidence>
<keyword evidence="5" id="KW-1185">Reference proteome</keyword>
<dbReference type="OrthoDB" id="2735536at2759"/>
<dbReference type="PANTHER" id="PTHR10366:SF562">
    <property type="entry name" value="ALDEHYDE REDUCTASE II (AFU_ORTHOLOGUE AFUA_1G11360)"/>
    <property type="match status" value="1"/>
</dbReference>
<evidence type="ECO:0000256" key="2">
    <source>
        <dbReference type="ARBA" id="ARBA00023445"/>
    </source>
</evidence>
<evidence type="ECO:0000256" key="1">
    <source>
        <dbReference type="ARBA" id="ARBA00023002"/>
    </source>
</evidence>
<dbReference type="EMBL" id="KQ947415">
    <property type="protein sequence ID" value="KUJ16771.1"/>
    <property type="molecule type" value="Genomic_DNA"/>
</dbReference>
<dbReference type="Gene3D" id="3.40.50.720">
    <property type="entry name" value="NAD(P)-binding Rossmann-like Domain"/>
    <property type="match status" value="1"/>
</dbReference>
<keyword evidence="1" id="KW-0560">Oxidoreductase</keyword>
<name>A0A194X9C5_MOLSC</name>
<accession>A0A194X9C5</accession>
<evidence type="ECO:0000313" key="4">
    <source>
        <dbReference type="EMBL" id="KUJ16771.1"/>
    </source>
</evidence>
<dbReference type="KEGG" id="psco:LY89DRAFT_616301"/>
<reference evidence="4 5" key="1">
    <citation type="submission" date="2015-10" db="EMBL/GenBank/DDBJ databases">
        <title>Full genome of DAOMC 229536 Phialocephala scopiformis, a fungal endophyte of spruce producing the potent anti-insectan compound rugulosin.</title>
        <authorList>
            <consortium name="DOE Joint Genome Institute"/>
            <person name="Walker A.K."/>
            <person name="Frasz S.L."/>
            <person name="Seifert K.A."/>
            <person name="Miller J.D."/>
            <person name="Mondo S.J."/>
            <person name="Labutti K."/>
            <person name="Lipzen A."/>
            <person name="Dockter R."/>
            <person name="Kennedy M."/>
            <person name="Grigoriev I.V."/>
            <person name="Spatafora J.W."/>
        </authorList>
    </citation>
    <scope>NUCLEOTIDE SEQUENCE [LARGE SCALE GENOMIC DNA]</scope>
    <source>
        <strain evidence="4 5">CBS 120377</strain>
    </source>
</reference>
<comment type="similarity">
    <text evidence="2">Belongs to the NAD(P)-dependent epimerase/dehydratase family. Dihydroflavonol-4-reductase subfamily.</text>
</comment>
<gene>
    <name evidence="4" type="ORF">LY89DRAFT_616301</name>
</gene>
<feature type="domain" description="NAD-dependent epimerase/dehydratase" evidence="3">
    <location>
        <begin position="11"/>
        <end position="261"/>
    </location>
</feature>
<dbReference type="FunFam" id="3.40.50.720:FF:000426">
    <property type="entry name" value="Aldehyde reductase 2"/>
    <property type="match status" value="1"/>
</dbReference>
<organism evidence="4 5">
    <name type="scientific">Mollisia scopiformis</name>
    <name type="common">Conifer needle endophyte fungus</name>
    <name type="synonym">Phialocephala scopiformis</name>
    <dbReference type="NCBI Taxonomy" id="149040"/>
    <lineage>
        <taxon>Eukaryota</taxon>
        <taxon>Fungi</taxon>
        <taxon>Dikarya</taxon>
        <taxon>Ascomycota</taxon>
        <taxon>Pezizomycotina</taxon>
        <taxon>Leotiomycetes</taxon>
        <taxon>Helotiales</taxon>
        <taxon>Mollisiaceae</taxon>
        <taxon>Mollisia</taxon>
    </lineage>
</organism>
<dbReference type="AlphaFoldDB" id="A0A194X9C5"/>
<dbReference type="GO" id="GO:0016616">
    <property type="term" value="F:oxidoreductase activity, acting on the CH-OH group of donors, NAD or NADP as acceptor"/>
    <property type="evidence" value="ECO:0007669"/>
    <property type="project" value="TreeGrafter"/>
</dbReference>
<sequence>MSSAIPNGSLVLVTGVNGYIGSHIADQLLEAGYRVRGTTRNLEKVKGLRALWEEKHGTNKVEFVVVPDMSTPRAFDDAIKGVSGIAHVASDVSFNSDPHKVIPVVVDGINSILKAAANEPSVKRFVYTSSSAAASAAIPNKEFTIDSSTWNDVQVKEAWAPPPYEPERAFVVYSASKTEGEQALWKFVKDQKPGFVTNSILPNLNLGKILVKGQPASTCGWLVALYNGDIGPLKDFPPQYFVDVQDCARLHVSALTNPDVKNERLFAYASPYTNNLLLRILRKLRPDRKLPEEWTDENVRDMSTVKNERSIELLKKDWGQEGFTSIEQSIKNCIDNL</sequence>
<dbReference type="InterPro" id="IPR001509">
    <property type="entry name" value="Epimerase_deHydtase"/>
</dbReference>
<dbReference type="GeneID" id="28820485"/>